<keyword evidence="1" id="KW-0678">Repressor</keyword>
<organism evidence="7 8">
    <name type="scientific">Paenibacillus gansuensis</name>
    <dbReference type="NCBI Taxonomy" id="306542"/>
    <lineage>
        <taxon>Bacteria</taxon>
        <taxon>Bacillati</taxon>
        <taxon>Bacillota</taxon>
        <taxon>Bacilli</taxon>
        <taxon>Bacillales</taxon>
        <taxon>Paenibacillaceae</taxon>
        <taxon>Paenibacillus</taxon>
    </lineage>
</organism>
<keyword evidence="3 5" id="KW-0238">DNA-binding</keyword>
<keyword evidence="4" id="KW-0804">Transcription</keyword>
<evidence type="ECO:0000256" key="3">
    <source>
        <dbReference type="ARBA" id="ARBA00023125"/>
    </source>
</evidence>
<dbReference type="RefSeq" id="WP_377602818.1">
    <property type="nucleotide sequence ID" value="NZ_JBHUME010000007.1"/>
</dbReference>
<sequence length="193" mass="22234">MPVSKKQLILDTGKKLFMERGIAATSMEQIAEAAPVSKMTIYNYFNSKEGLVEQIVEQWMNERYDVYRRIMEEAKDPLDALQQFYTRAGLESKDLSVAFVTDLTEMFPQLTDRMLALGKQQILPGFEEMIFRGQQMGQIRKDISPHVLMMFLTFMKQFSLNSGALEGMSDLNTVTEQLTTILYHGIIHPDYKK</sequence>
<evidence type="ECO:0000259" key="6">
    <source>
        <dbReference type="PROSITE" id="PS50977"/>
    </source>
</evidence>
<dbReference type="PRINTS" id="PR00455">
    <property type="entry name" value="HTHTETR"/>
</dbReference>
<dbReference type="InterPro" id="IPR009057">
    <property type="entry name" value="Homeodomain-like_sf"/>
</dbReference>
<dbReference type="Gene3D" id="1.10.10.60">
    <property type="entry name" value="Homeodomain-like"/>
    <property type="match status" value="1"/>
</dbReference>
<evidence type="ECO:0000256" key="4">
    <source>
        <dbReference type="ARBA" id="ARBA00023163"/>
    </source>
</evidence>
<evidence type="ECO:0000256" key="2">
    <source>
        <dbReference type="ARBA" id="ARBA00023015"/>
    </source>
</evidence>
<dbReference type="Pfam" id="PF00440">
    <property type="entry name" value="TetR_N"/>
    <property type="match status" value="1"/>
</dbReference>
<protein>
    <submittedName>
        <fullName evidence="7">TetR/AcrR family transcriptional regulator</fullName>
    </submittedName>
</protein>
<dbReference type="InterPro" id="IPR050109">
    <property type="entry name" value="HTH-type_TetR-like_transc_reg"/>
</dbReference>
<evidence type="ECO:0000313" key="8">
    <source>
        <dbReference type="Proteomes" id="UP001597541"/>
    </source>
</evidence>
<feature type="domain" description="HTH tetR-type" evidence="6">
    <location>
        <begin position="3"/>
        <end position="63"/>
    </location>
</feature>
<dbReference type="PANTHER" id="PTHR30055">
    <property type="entry name" value="HTH-TYPE TRANSCRIPTIONAL REGULATOR RUTR"/>
    <property type="match status" value="1"/>
</dbReference>
<gene>
    <name evidence="7" type="ORF">ACFSUF_11005</name>
</gene>
<name>A0ABW5PEP7_9BACL</name>
<dbReference type="Gene3D" id="1.10.357.10">
    <property type="entry name" value="Tetracycline Repressor, domain 2"/>
    <property type="match status" value="1"/>
</dbReference>
<evidence type="ECO:0000313" key="7">
    <source>
        <dbReference type="EMBL" id="MFD2612950.1"/>
    </source>
</evidence>
<dbReference type="InterPro" id="IPR001647">
    <property type="entry name" value="HTH_TetR"/>
</dbReference>
<dbReference type="InterPro" id="IPR036271">
    <property type="entry name" value="Tet_transcr_reg_TetR-rel_C_sf"/>
</dbReference>
<keyword evidence="2" id="KW-0805">Transcription regulation</keyword>
<dbReference type="EMBL" id="JBHUME010000007">
    <property type="protein sequence ID" value="MFD2612950.1"/>
    <property type="molecule type" value="Genomic_DNA"/>
</dbReference>
<feature type="DNA-binding region" description="H-T-H motif" evidence="5">
    <location>
        <begin position="26"/>
        <end position="45"/>
    </location>
</feature>
<proteinExistence type="predicted"/>
<reference evidence="8" key="1">
    <citation type="journal article" date="2019" name="Int. J. Syst. Evol. Microbiol.">
        <title>The Global Catalogue of Microorganisms (GCM) 10K type strain sequencing project: providing services to taxonomists for standard genome sequencing and annotation.</title>
        <authorList>
            <consortium name="The Broad Institute Genomics Platform"/>
            <consortium name="The Broad Institute Genome Sequencing Center for Infectious Disease"/>
            <person name="Wu L."/>
            <person name="Ma J."/>
        </authorList>
    </citation>
    <scope>NUCLEOTIDE SEQUENCE [LARGE SCALE GENOMIC DNA]</scope>
    <source>
        <strain evidence="8">KCTC 3950</strain>
    </source>
</reference>
<evidence type="ECO:0000256" key="1">
    <source>
        <dbReference type="ARBA" id="ARBA00022491"/>
    </source>
</evidence>
<dbReference type="PROSITE" id="PS50977">
    <property type="entry name" value="HTH_TETR_2"/>
    <property type="match status" value="1"/>
</dbReference>
<keyword evidence="8" id="KW-1185">Reference proteome</keyword>
<dbReference type="Proteomes" id="UP001597541">
    <property type="component" value="Unassembled WGS sequence"/>
</dbReference>
<accession>A0ABW5PEP7</accession>
<dbReference type="PANTHER" id="PTHR30055:SF175">
    <property type="entry name" value="HTH-TYPE TRANSCRIPTIONAL REPRESSOR KSTR2"/>
    <property type="match status" value="1"/>
</dbReference>
<dbReference type="SUPFAM" id="SSF48498">
    <property type="entry name" value="Tetracyclin repressor-like, C-terminal domain"/>
    <property type="match status" value="1"/>
</dbReference>
<dbReference type="SUPFAM" id="SSF46689">
    <property type="entry name" value="Homeodomain-like"/>
    <property type="match status" value="1"/>
</dbReference>
<evidence type="ECO:0000256" key="5">
    <source>
        <dbReference type="PROSITE-ProRule" id="PRU00335"/>
    </source>
</evidence>
<comment type="caution">
    <text evidence="7">The sequence shown here is derived from an EMBL/GenBank/DDBJ whole genome shotgun (WGS) entry which is preliminary data.</text>
</comment>